<feature type="domain" description="Neurotransmitter-gated ion-channel ligand-binding" evidence="3">
    <location>
        <begin position="23"/>
        <end position="64"/>
    </location>
</feature>
<protein>
    <submittedName>
        <fullName evidence="4">Neurotransmitter-gated ion-channel ligand-binding domain containing protein</fullName>
    </submittedName>
</protein>
<dbReference type="AlphaFoldDB" id="W6NV03"/>
<dbReference type="InterPro" id="IPR036734">
    <property type="entry name" value="Neur_chan_lig-bd_sf"/>
</dbReference>
<evidence type="ECO:0000313" key="4">
    <source>
        <dbReference type="EMBL" id="CDL95822.1"/>
    </source>
</evidence>
<dbReference type="EMBL" id="CAVP010059445">
    <property type="protein sequence ID" value="CDL95822.1"/>
    <property type="molecule type" value="Genomic_DNA"/>
</dbReference>
<comment type="caution">
    <text evidence="4">The sequence shown here is derived from an EMBL/GenBank/DDBJ whole genome shotgun (WGS) entry which is preliminary data.</text>
</comment>
<dbReference type="GO" id="GO:0005230">
    <property type="term" value="F:extracellular ligand-gated monoatomic ion channel activity"/>
    <property type="evidence" value="ECO:0007669"/>
    <property type="project" value="InterPro"/>
</dbReference>
<evidence type="ECO:0000259" key="3">
    <source>
        <dbReference type="Pfam" id="PF02931"/>
    </source>
</evidence>
<dbReference type="GO" id="GO:0016020">
    <property type="term" value="C:membrane"/>
    <property type="evidence" value="ECO:0007669"/>
    <property type="project" value="InterPro"/>
</dbReference>
<evidence type="ECO:0000256" key="1">
    <source>
        <dbReference type="SAM" id="MobiDB-lite"/>
    </source>
</evidence>
<reference evidence="4" key="2">
    <citation type="submission" date="2013-05" db="EMBL/GenBank/DDBJ databases">
        <title>The genome and transcriptome of Haemonchus contortus: a key model parasite for drug and vaccine discovery.</title>
        <authorList>
            <person name="Laing R."/>
            <person name="Kikuchi T."/>
            <person name="Martinelli A."/>
            <person name="Tsai I.J."/>
            <person name="Beech R.N."/>
            <person name="Redman E."/>
            <person name="Holroyd N."/>
            <person name="Bartley D.J."/>
            <person name="Beasley H."/>
            <person name="Britton C."/>
            <person name="Curran D."/>
            <person name="Devaney E."/>
            <person name="Gilabert A."/>
            <person name="Jackson F."/>
            <person name="Hunt M."/>
            <person name="Johnston S."/>
            <person name="Kryukov I."/>
            <person name="Li K."/>
            <person name="Morrison A.A."/>
            <person name="Reid A.J."/>
            <person name="Sargison N."/>
            <person name="Saunders G."/>
            <person name="Wasmuth J.D."/>
            <person name="Wolstenholme A."/>
            <person name="Berriman M."/>
            <person name="Gilleard J.S."/>
            <person name="Cotton J.A."/>
        </authorList>
    </citation>
    <scope>NUCLEOTIDE SEQUENCE [LARGE SCALE GENOMIC DNA]</scope>
    <source>
        <strain evidence="4">ISE/inbred ISE</strain>
    </source>
</reference>
<feature type="region of interest" description="Disordered" evidence="1">
    <location>
        <begin position="72"/>
        <end position="91"/>
    </location>
</feature>
<sequence length="91" mass="10521">MRAFGIVLVTIVVYIVESNRYAEQLYEDLLYYYNKNVRPVKNASESIKVKFGASLIRIIDVVEQKIIKCDEDDHNDPLWTPDDNNEDGPSI</sequence>
<name>W6NV03_HAECO</name>
<dbReference type="SUPFAM" id="SSF63712">
    <property type="entry name" value="Nicotinic receptor ligand binding domain-like"/>
    <property type="match status" value="1"/>
</dbReference>
<dbReference type="Gene3D" id="2.70.170.10">
    <property type="entry name" value="Neurotransmitter-gated ion-channel ligand-binding domain"/>
    <property type="match status" value="1"/>
</dbReference>
<evidence type="ECO:0000256" key="2">
    <source>
        <dbReference type="SAM" id="SignalP"/>
    </source>
</evidence>
<gene>
    <name evidence="4" type="ORF">HCOI_00344600</name>
</gene>
<proteinExistence type="predicted"/>
<keyword evidence="2" id="KW-0732">Signal</keyword>
<feature type="chain" id="PRO_5004881363" evidence="2">
    <location>
        <begin position="19"/>
        <end position="91"/>
    </location>
</feature>
<reference evidence="4" key="1">
    <citation type="submission" date="2013-03" db="EMBL/GenBank/DDBJ databases">
        <authorList>
            <person name="Aslett M."/>
        </authorList>
    </citation>
    <scope>NUCLEOTIDE SEQUENCE [LARGE SCALE GENOMIC DNA]</scope>
    <source>
        <strain evidence="4">ISE/inbred ISE</strain>
    </source>
</reference>
<organism evidence="4">
    <name type="scientific">Haemonchus contortus</name>
    <name type="common">Barber pole worm</name>
    <dbReference type="NCBI Taxonomy" id="6289"/>
    <lineage>
        <taxon>Eukaryota</taxon>
        <taxon>Metazoa</taxon>
        <taxon>Ecdysozoa</taxon>
        <taxon>Nematoda</taxon>
        <taxon>Chromadorea</taxon>
        <taxon>Rhabditida</taxon>
        <taxon>Rhabditina</taxon>
        <taxon>Rhabditomorpha</taxon>
        <taxon>Strongyloidea</taxon>
        <taxon>Trichostrongylidae</taxon>
        <taxon>Haemonchus</taxon>
    </lineage>
</organism>
<accession>W6NV03</accession>
<dbReference type="Pfam" id="PF02931">
    <property type="entry name" value="Neur_chan_LBD"/>
    <property type="match status" value="1"/>
</dbReference>
<dbReference type="InterPro" id="IPR006202">
    <property type="entry name" value="Neur_chan_lig-bd"/>
</dbReference>
<feature type="signal peptide" evidence="2">
    <location>
        <begin position="1"/>
        <end position="18"/>
    </location>
</feature>